<feature type="transmembrane region" description="Helical" evidence="2">
    <location>
        <begin position="1414"/>
        <end position="1434"/>
    </location>
</feature>
<feature type="transmembrane region" description="Helical" evidence="2">
    <location>
        <begin position="36"/>
        <end position="56"/>
    </location>
</feature>
<gene>
    <name evidence="3" type="ORF">PAC_04972</name>
</gene>
<feature type="compositionally biased region" description="Low complexity" evidence="1">
    <location>
        <begin position="1243"/>
        <end position="1268"/>
    </location>
</feature>
<accession>A0A1L7WQP1</accession>
<keyword evidence="4" id="KW-1185">Reference proteome</keyword>
<evidence type="ECO:0000313" key="3">
    <source>
        <dbReference type="EMBL" id="CZR55086.1"/>
    </source>
</evidence>
<dbReference type="Pfam" id="PF11915">
    <property type="entry name" value="DUF3433"/>
    <property type="match status" value="1"/>
</dbReference>
<organism evidence="3 4">
    <name type="scientific">Phialocephala subalpina</name>
    <dbReference type="NCBI Taxonomy" id="576137"/>
    <lineage>
        <taxon>Eukaryota</taxon>
        <taxon>Fungi</taxon>
        <taxon>Dikarya</taxon>
        <taxon>Ascomycota</taxon>
        <taxon>Pezizomycotina</taxon>
        <taxon>Leotiomycetes</taxon>
        <taxon>Helotiales</taxon>
        <taxon>Mollisiaceae</taxon>
        <taxon>Phialocephala</taxon>
        <taxon>Phialocephala fortinii species complex</taxon>
    </lineage>
</organism>
<keyword evidence="2" id="KW-0812">Transmembrane</keyword>
<keyword evidence="2" id="KW-0472">Membrane</keyword>
<dbReference type="STRING" id="576137.A0A1L7WQP1"/>
<reference evidence="3 4" key="1">
    <citation type="submission" date="2016-03" db="EMBL/GenBank/DDBJ databases">
        <authorList>
            <person name="Ploux O."/>
        </authorList>
    </citation>
    <scope>NUCLEOTIDE SEQUENCE [LARGE SCALE GENOMIC DNA]</scope>
    <source>
        <strain evidence="3 4">UAMH 11012</strain>
    </source>
</reference>
<dbReference type="OrthoDB" id="5428901at2759"/>
<evidence type="ECO:0000256" key="2">
    <source>
        <dbReference type="SAM" id="Phobius"/>
    </source>
</evidence>
<dbReference type="InterPro" id="IPR021840">
    <property type="entry name" value="DUF3433"/>
</dbReference>
<dbReference type="EMBL" id="FJOG01000006">
    <property type="protein sequence ID" value="CZR55086.1"/>
    <property type="molecule type" value="Genomic_DNA"/>
</dbReference>
<evidence type="ECO:0000313" key="4">
    <source>
        <dbReference type="Proteomes" id="UP000184330"/>
    </source>
</evidence>
<feature type="region of interest" description="Disordered" evidence="1">
    <location>
        <begin position="1191"/>
        <end position="1214"/>
    </location>
</feature>
<feature type="transmembrane region" description="Helical" evidence="2">
    <location>
        <begin position="1684"/>
        <end position="1707"/>
    </location>
</feature>
<feature type="region of interest" description="Disordered" evidence="1">
    <location>
        <begin position="1059"/>
        <end position="1147"/>
    </location>
</feature>
<feature type="compositionally biased region" description="Basic and acidic residues" evidence="1">
    <location>
        <begin position="1"/>
        <end position="19"/>
    </location>
</feature>
<feature type="region of interest" description="Disordered" evidence="1">
    <location>
        <begin position="985"/>
        <end position="1047"/>
    </location>
</feature>
<dbReference type="Proteomes" id="UP000184330">
    <property type="component" value="Unassembled WGS sequence"/>
</dbReference>
<feature type="transmembrane region" description="Helical" evidence="2">
    <location>
        <begin position="1650"/>
        <end position="1672"/>
    </location>
</feature>
<feature type="compositionally biased region" description="Low complexity" evidence="1">
    <location>
        <begin position="1191"/>
        <end position="1213"/>
    </location>
</feature>
<dbReference type="PANTHER" id="PTHR37544">
    <property type="entry name" value="SPRAY-RELATED"/>
    <property type="match status" value="1"/>
</dbReference>
<dbReference type="PANTHER" id="PTHR37544:SF3">
    <property type="entry name" value="SPRAY"/>
    <property type="match status" value="1"/>
</dbReference>
<feature type="region of interest" description="Disordered" evidence="1">
    <location>
        <begin position="1239"/>
        <end position="1307"/>
    </location>
</feature>
<proteinExistence type="predicted"/>
<sequence length="1794" mass="186333">MVFSRKKNEDEGREGERKVKLSRRGNPSVRPMLTRIYGMLGCLAVTLFFIGLMVFLEKTLPDGSKSEFHPTWRRDNSIAPRMKAEVGERGLVFPPATVASAAPLSTAASAKAAFTLAPVFNPSLIVDLPCVTTQTDCSTVNVPGKLRARYNEVQCSTYTETIACSPSPTPTTPPFSVITFNPILFNPSLLFGSSCSSTEVTCSTVNVPGKLRARYNEVQCSTLTETFACPTTPTPTPTPTPSLIRIISNPDLCFTSTVSCTTYNQIVKLGKRQLETDCATSFFACPTPTPTPTPSLVRIFSNPGLCYTSSVACTTYNQIVRLGKRQLETDCATSYTEIPCSTSVSTTSSVSITSPPIITSPPSSSASIGVDPCVSSFEECSDSVCFTYYSTAASCGVTTTSSPPIITSPPSSSTSVSVDPCVISFEECSDSVCFTQYSTLAGCGVTSTSSPPIITPTSSVDPCLTSAVYCTDQFRPTPTDCFTEFYRLFECDITFSSSSPTITSPPSSSSSVDPCVTPIVSCPDIIFKRQGSTDCVTSYSTAASCISSSTPPVITSSVDPCLSSIVECGSEDCVTAFVTAESCLSSTIPPSITPTSSSDPCITPIVSCPDIIFKRQSPTDCVTSYSTAASCISSSSPPIITPTSNSSSITPTPSIPILLVSNSSITSSPTPTSSVNTCLTSTVSCTTFPIIGKRQLQTDCATSFSILFGCGSTTSFPTITPSSSLPPCMTSTVSCPDIIGKRQFNTDCVTSFFTTPGCASTSSTPITTTSSSPLPSCMTSTVSCPDIIIKRQSVALTDCATSFFSIPGCGVNSTSSTSSPPITPTTSLPSCMTNIVSCTTFPVIGKRQLETDCTTSLATIPGCGITTTSNSSSVLVTPTITSNSSSIITPTPSSSINTCLNATVVCTTVPPSPRVGFAIASIGGFFTTVARSGGPEPVITCVTDFNSIDGCGITITSNSSSSITTPPTITPSLSTSVPSLTPTISVSSNSSSSISSTSSVVSSSTSSSPPVLVVTPSTSSASVSVSSPSISSSSSSSSSLTPSSSPPVVIATPSTSVISLSSVSSPGTTPSSTSSSAPSLIPSSSPPIVVVTPSSGTVSIPSSSVPSISSTSVSIPVSPTSTPSVSTSPLPVTVASGTPSGPSTASSSGPVLLVLPPSSVSPPSIITPITPLPVISPSSIAPLITPIVSPSVSPPSATLSPSMSPSPVSTPASISLASTAKTPLPSSIISESSATLPTAHLISTPSPTSKPSSTDSLASLLQSDQASTTGTLPPGSRVTLGPSGTAGGGGGGGGGGSNPPSNSSDIPTNAGLDIYPISQVVVGNYVPIIVGRAFIQFLTPFYQTMLLHEPIRQLTSPGGAPFSTLAGSPSIALPINAALLIANLGSGFTAGATFLDTSYCTSVPCPPKLSSNPWVMNVIITTLIIQAIAILFMLSQWWKKPNSLSADPTSIAGVAVVMGHPTIEQEFSNVPADLTTAELARRLKGRKYKLGNFQTGSGIVKFGIMPVPPSEIAAKKAEKGPGFFSKLGGLKEKIPFINNWRNNRFYFDAVFAMLLLALLGLTCAALSKVDQTKIVFLATAAASGTGMRIFFAVLGTIVAGYWGRLFRDMQTFTPYIDLGRGDAEPDPTILLSRHMFPVTAFFPLMWNGHFTAASVAFTGLAAEFLIIALAGLPYRPGQQRGEFLFWSVLSLAILTLMVIQLLIVNVWRRKLPMLTRPPDTIASVMTYVAGTGMSRDFESLSMVKTKERDRAIKELGKSYAYGWRREEDGATRWVVDEVGRKEGSSFRNRRVDSF</sequence>
<feature type="transmembrane region" description="Helical" evidence="2">
    <location>
        <begin position="1545"/>
        <end position="1568"/>
    </location>
</feature>
<keyword evidence="2" id="KW-1133">Transmembrane helix</keyword>
<feature type="transmembrane region" description="Helical" evidence="2">
    <location>
        <begin position="1574"/>
        <end position="1602"/>
    </location>
</feature>
<feature type="compositionally biased region" description="Gly residues" evidence="1">
    <location>
        <begin position="1284"/>
        <end position="1297"/>
    </location>
</feature>
<evidence type="ECO:0000256" key="1">
    <source>
        <dbReference type="SAM" id="MobiDB-lite"/>
    </source>
</evidence>
<protein>
    <submittedName>
        <fullName evidence="3">Uncharacterized protein</fullName>
    </submittedName>
</protein>
<name>A0A1L7WQP1_9HELO</name>
<feature type="region of interest" description="Disordered" evidence="1">
    <location>
        <begin position="1"/>
        <end position="24"/>
    </location>
</feature>